<evidence type="ECO:0000313" key="2">
    <source>
        <dbReference type="EMBL" id="GIY95158.1"/>
    </source>
</evidence>
<feature type="compositionally biased region" description="Basic and acidic residues" evidence="1">
    <location>
        <begin position="46"/>
        <end position="60"/>
    </location>
</feature>
<feature type="compositionally biased region" description="Basic and acidic residues" evidence="1">
    <location>
        <begin position="7"/>
        <end position="20"/>
    </location>
</feature>
<accession>A0AAV4XKF9</accession>
<evidence type="ECO:0000313" key="3">
    <source>
        <dbReference type="Proteomes" id="UP001054945"/>
    </source>
</evidence>
<organism evidence="2 3">
    <name type="scientific">Caerostris extrusa</name>
    <name type="common">Bark spider</name>
    <name type="synonym">Caerostris bankana</name>
    <dbReference type="NCBI Taxonomy" id="172846"/>
    <lineage>
        <taxon>Eukaryota</taxon>
        <taxon>Metazoa</taxon>
        <taxon>Ecdysozoa</taxon>
        <taxon>Arthropoda</taxon>
        <taxon>Chelicerata</taxon>
        <taxon>Arachnida</taxon>
        <taxon>Araneae</taxon>
        <taxon>Araneomorphae</taxon>
        <taxon>Entelegynae</taxon>
        <taxon>Araneoidea</taxon>
        <taxon>Araneidae</taxon>
        <taxon>Caerostris</taxon>
    </lineage>
</organism>
<protein>
    <submittedName>
        <fullName evidence="2">Uncharacterized protein</fullName>
    </submittedName>
</protein>
<gene>
    <name evidence="2" type="ORF">CEXT_538012</name>
</gene>
<dbReference type="Proteomes" id="UP001054945">
    <property type="component" value="Unassembled WGS sequence"/>
</dbReference>
<feature type="region of interest" description="Disordered" evidence="1">
    <location>
        <begin position="1"/>
        <end position="71"/>
    </location>
</feature>
<name>A0AAV4XKF9_CAEEX</name>
<evidence type="ECO:0000256" key="1">
    <source>
        <dbReference type="SAM" id="MobiDB-lite"/>
    </source>
</evidence>
<proteinExistence type="predicted"/>
<dbReference type="EMBL" id="BPLR01000485">
    <property type="protein sequence ID" value="GIY95158.1"/>
    <property type="molecule type" value="Genomic_DNA"/>
</dbReference>
<sequence length="172" mass="19780">MIKRGKTNREEEERPRKKNEEEEEKEVNHSGRGCKKKNWAVSMDTSQRRENSHREKDIGGRGRGVTNSLNEIPDTARDQLRPIVYRHAPNQNVEKLVITAHPYNPSRSCREHRKTFSNISLFSVPTFNSFHPPPIHAARQKHMLPSATSSSVCGMKINDLSRRSRLTDPGRC</sequence>
<reference evidence="2 3" key="1">
    <citation type="submission" date="2021-06" db="EMBL/GenBank/DDBJ databases">
        <title>Caerostris extrusa draft genome.</title>
        <authorList>
            <person name="Kono N."/>
            <person name="Arakawa K."/>
        </authorList>
    </citation>
    <scope>NUCLEOTIDE SEQUENCE [LARGE SCALE GENOMIC DNA]</scope>
</reference>
<comment type="caution">
    <text evidence="2">The sequence shown here is derived from an EMBL/GenBank/DDBJ whole genome shotgun (WGS) entry which is preliminary data.</text>
</comment>
<dbReference type="AlphaFoldDB" id="A0AAV4XKF9"/>
<keyword evidence="3" id="KW-1185">Reference proteome</keyword>